<proteinExistence type="predicted"/>
<comment type="caution">
    <text evidence="4">The sequence shown here is derived from an EMBL/GenBank/DDBJ whole genome shotgun (WGS) entry which is preliminary data.</text>
</comment>
<name>A0ABU3Y8Z5_9SPHN</name>
<dbReference type="InterPro" id="IPR025433">
    <property type="entry name" value="DUF4168"/>
</dbReference>
<gene>
    <name evidence="4" type="ORF">RZN05_12245</name>
</gene>
<organism evidence="4 5">
    <name type="scientific">Sphingomonas agrestis</name>
    <dbReference type="NCBI Taxonomy" id="3080540"/>
    <lineage>
        <taxon>Bacteria</taxon>
        <taxon>Pseudomonadati</taxon>
        <taxon>Pseudomonadota</taxon>
        <taxon>Alphaproteobacteria</taxon>
        <taxon>Sphingomonadales</taxon>
        <taxon>Sphingomonadaceae</taxon>
        <taxon>Sphingomonas</taxon>
    </lineage>
</organism>
<dbReference type="Proteomes" id="UP001273531">
    <property type="component" value="Unassembled WGS sequence"/>
</dbReference>
<feature type="domain" description="DUF4168" evidence="3">
    <location>
        <begin position="89"/>
        <end position="127"/>
    </location>
</feature>
<protein>
    <submittedName>
        <fullName evidence="4">DUF4168 domain-containing protein</fullName>
    </submittedName>
</protein>
<dbReference type="Pfam" id="PF13767">
    <property type="entry name" value="DUF4168"/>
    <property type="match status" value="1"/>
</dbReference>
<evidence type="ECO:0000313" key="4">
    <source>
        <dbReference type="EMBL" id="MDV3457757.1"/>
    </source>
</evidence>
<keyword evidence="5" id="KW-1185">Reference proteome</keyword>
<evidence type="ECO:0000259" key="3">
    <source>
        <dbReference type="Pfam" id="PF13767"/>
    </source>
</evidence>
<feature type="chain" id="PRO_5046432985" evidence="2">
    <location>
        <begin position="22"/>
        <end position="145"/>
    </location>
</feature>
<reference evidence="4 5" key="1">
    <citation type="submission" date="2023-10" db="EMBL/GenBank/DDBJ databases">
        <title>Sphingomonas sp. HF-S4 16S ribosomal RNA gene Genome sequencing and assembly.</title>
        <authorList>
            <person name="Lee H."/>
        </authorList>
    </citation>
    <scope>NUCLEOTIDE SEQUENCE [LARGE SCALE GENOMIC DNA]</scope>
    <source>
        <strain evidence="4 5">HF-S4</strain>
    </source>
</reference>
<feature type="compositionally biased region" description="Low complexity" evidence="1">
    <location>
        <begin position="35"/>
        <end position="62"/>
    </location>
</feature>
<feature type="signal peptide" evidence="2">
    <location>
        <begin position="1"/>
        <end position="21"/>
    </location>
</feature>
<sequence>MKLRNSMLITAALFAAPAAFAQDAQTTSPAPPTSADPSTQTGTATDPSAPTGTTGSGTAATTVSDTEVTQFATAAVAAAKIRSDATVPEADKNAKMVEAITASGLPPARFNEIAQAMQSDTALNKRIQDAAATQAPAAGAAAPTP</sequence>
<feature type="region of interest" description="Disordered" evidence="1">
    <location>
        <begin position="23"/>
        <end position="62"/>
    </location>
</feature>
<dbReference type="RefSeq" id="WP_317226887.1">
    <property type="nucleotide sequence ID" value="NZ_JAWJEJ010000001.1"/>
</dbReference>
<dbReference type="EMBL" id="JAWJEJ010000001">
    <property type="protein sequence ID" value="MDV3457757.1"/>
    <property type="molecule type" value="Genomic_DNA"/>
</dbReference>
<evidence type="ECO:0000313" key="5">
    <source>
        <dbReference type="Proteomes" id="UP001273531"/>
    </source>
</evidence>
<keyword evidence="2" id="KW-0732">Signal</keyword>
<evidence type="ECO:0000256" key="1">
    <source>
        <dbReference type="SAM" id="MobiDB-lite"/>
    </source>
</evidence>
<accession>A0ABU3Y8Z5</accession>
<evidence type="ECO:0000256" key="2">
    <source>
        <dbReference type="SAM" id="SignalP"/>
    </source>
</evidence>